<dbReference type="AlphaFoldDB" id="A0AAX1Q709"/>
<organism evidence="4 5">
    <name type="scientific">Priestia endophytica</name>
    <dbReference type="NCBI Taxonomy" id="135735"/>
    <lineage>
        <taxon>Bacteria</taxon>
        <taxon>Bacillati</taxon>
        <taxon>Bacillota</taxon>
        <taxon>Bacilli</taxon>
        <taxon>Bacillales</taxon>
        <taxon>Bacillaceae</taxon>
        <taxon>Priestia</taxon>
    </lineage>
</organism>
<dbReference type="Pfam" id="PF07261">
    <property type="entry name" value="DnaB_2"/>
    <property type="match status" value="1"/>
</dbReference>
<dbReference type="Proteomes" id="UP000250174">
    <property type="component" value="Unassembled WGS sequence"/>
</dbReference>
<evidence type="ECO:0000313" key="4">
    <source>
        <dbReference type="EMBL" id="RAS75218.1"/>
    </source>
</evidence>
<proteinExistence type="inferred from homology"/>
<dbReference type="NCBIfam" id="TIGR01446">
    <property type="entry name" value="DnaD_dom"/>
    <property type="match status" value="1"/>
</dbReference>
<dbReference type="SUPFAM" id="SSF46785">
    <property type="entry name" value="Winged helix' DNA-binding domain"/>
    <property type="match status" value="1"/>
</dbReference>
<evidence type="ECO:0000256" key="2">
    <source>
        <dbReference type="SAM" id="MobiDB-lite"/>
    </source>
</evidence>
<dbReference type="InterPro" id="IPR036390">
    <property type="entry name" value="WH_DNA-bd_sf"/>
</dbReference>
<name>A0AAX1Q709_9BACI</name>
<comment type="caution">
    <text evidence="4">The sequence shown here is derived from an EMBL/GenBank/DDBJ whole genome shotgun (WGS) entry which is preliminary data.</text>
</comment>
<dbReference type="SUPFAM" id="SSF158499">
    <property type="entry name" value="DnaD domain-like"/>
    <property type="match status" value="1"/>
</dbReference>
<dbReference type="PANTHER" id="PTHR37293:SF5">
    <property type="entry name" value="DNA REPLICATION PROTEIN"/>
    <property type="match status" value="1"/>
</dbReference>
<feature type="domain" description="DnaB/C C-terminal" evidence="3">
    <location>
        <begin position="126"/>
        <end position="195"/>
    </location>
</feature>
<dbReference type="InterPro" id="IPR006343">
    <property type="entry name" value="DnaB/C_C"/>
</dbReference>
<protein>
    <recommendedName>
        <fullName evidence="3">DnaB/C C-terminal domain-containing protein</fullName>
    </recommendedName>
</protein>
<gene>
    <name evidence="4" type="ORF">A3864_16255</name>
</gene>
<feature type="compositionally biased region" description="Basic and acidic residues" evidence="2">
    <location>
        <begin position="225"/>
        <end position="243"/>
    </location>
</feature>
<dbReference type="InterPro" id="IPR053162">
    <property type="entry name" value="DnaD"/>
</dbReference>
<evidence type="ECO:0000313" key="5">
    <source>
        <dbReference type="Proteomes" id="UP000250174"/>
    </source>
</evidence>
<evidence type="ECO:0000256" key="1">
    <source>
        <dbReference type="ARBA" id="ARBA00093462"/>
    </source>
</evidence>
<accession>A0AAX1Q709</accession>
<reference evidence="4 5" key="1">
    <citation type="submission" date="2016-03" db="EMBL/GenBank/DDBJ databases">
        <title>Comparison of Bacillus endophyticus and B. anthracis characteristics using whole genome sequence analysis and microbiological techniques.</title>
        <authorList>
            <person name="Lekota K.E."/>
            <person name="Mafofo J."/>
            <person name="Rees J."/>
            <person name="Muchadeyi F.C."/>
            <person name="Madoroba E."/>
            <person name="Van Heerden H."/>
        </authorList>
    </citation>
    <scope>NUCLEOTIDE SEQUENCE [LARGE SCALE GENOMIC DNA]</scope>
    <source>
        <strain evidence="4 5">3631_10C</strain>
    </source>
</reference>
<evidence type="ECO:0000259" key="3">
    <source>
        <dbReference type="Pfam" id="PF07261"/>
    </source>
</evidence>
<comment type="similarity">
    <text evidence="1">Belongs to the DnaB/DnaD family.</text>
</comment>
<dbReference type="InterPro" id="IPR034829">
    <property type="entry name" value="DnaD-like_sf"/>
</dbReference>
<dbReference type="EMBL" id="LVYK01000037">
    <property type="protein sequence ID" value="RAS75218.1"/>
    <property type="molecule type" value="Genomic_DNA"/>
</dbReference>
<dbReference type="PANTHER" id="PTHR37293">
    <property type="entry name" value="PHAGE REPLICATION PROTEIN-RELATED"/>
    <property type="match status" value="1"/>
</dbReference>
<dbReference type="Gene3D" id="1.10.10.630">
    <property type="entry name" value="DnaD domain-like"/>
    <property type="match status" value="1"/>
</dbReference>
<dbReference type="RefSeq" id="WP_113765823.1">
    <property type="nucleotide sequence ID" value="NZ_LVYK01000037.1"/>
</dbReference>
<feature type="compositionally biased region" description="Basic residues" evidence="2">
    <location>
        <begin position="201"/>
        <end position="215"/>
    </location>
</feature>
<feature type="region of interest" description="Disordered" evidence="2">
    <location>
        <begin position="200"/>
        <end position="250"/>
    </location>
</feature>
<sequence>MNNLTSGYVIKPRLSFSNRFDKALYGLFVDEANFATTDYCERGQQRYVVKDLAKEMKVTANIITNSIKRLESQDLIQKETLKQNRGILIIVKNYDEYQKLTTYQKPKESQTEASQVPVKSEENTHDFYQQQIGILAPMIAENINQWIDDFDGNQEVIIAAMKVAVEHNARNWKYIEAILKDWHGKNARTMDDIRALELEKRRKKRNGQSKGKVQHYGRSAQRSTQESERKQSDFHKPVEHNIDDSINELL</sequence>